<keyword evidence="2" id="KW-0472">Membrane</keyword>
<feature type="region of interest" description="Disordered" evidence="1">
    <location>
        <begin position="1682"/>
        <end position="1722"/>
    </location>
</feature>
<evidence type="ECO:0000256" key="1">
    <source>
        <dbReference type="SAM" id="MobiDB-lite"/>
    </source>
</evidence>
<feature type="transmembrane region" description="Helical" evidence="2">
    <location>
        <begin position="144"/>
        <end position="169"/>
    </location>
</feature>
<sequence length="2013" mass="226919">MDILVNVGLKIGLFKYKFTSSNVYILLYSYRSILGFKVSILIFVVGLILIPILFMIDNYIFIILSLLSVIFVKAFIMNFYTKHFKLFDGSSKNINYTEIIKNILSNIEKIVKLLLKLWMISVVIIITLRYSIAAMILNEGDINIVSIILIVSLPLPIFLYLLNFIIKFIKKEKINASDYYLYNDFVIERVNLYRIIYLVSIHYMIRYYYHTYCIIIITVLIIAILIACALIIYKLNSQPGNNKVCKAVLESRLDVAMSTVLSFISISPLLQEACNKGFMEYYTNTGTAKYTGWKKILWSNPGIQLRGSTINFIENRKLDNLLVDNPHRGDLLRDYRARVEKSPILNMAYRLKNNDATLNSPNKWSIRPVTLFSNERYYGSVSLVIKEKKFGRFLVVIIIRHDSEGCVFVPTYFLPDKSPDSRMKVIDTVNLLEYKYNIAIPREPNRHNGLIIFTQAESINDQGLFKVWRPSINFTEPKKKIRVQDYFLIDEENINRPQDFSTCLDTIKDLKVSALEHTRDYSKFISPQKQLTKVGARGMAHSEFKADKKFKELVQFYISKGSNDSSQYDLMSEGFYEDYPDNYKDALRIVKANVEATKLEESYRNTNFNDLLDNVISEFARFQSNNQYIDHKYYYFQTRRDYSMRHTLFPSKTKYLVYFNLYKTGILEGFKDKNQTLGDLDSDFILPLKDSRTELVKCMSTKFSDPMYEPIPKFYGVSINRLTYEFYEIIPSSDIWGVFLDEDFTDDEKDIIPNCEVYSIIDLSNNSTKSRVVLDSGNHYLTIPKHDYNLFNYQDEYSIRKFMDFIHENRDGSLTYQSDEKNLDVAGRKSINWARSIKSKNKSVNKEVGFGQDAVDYKNKERKGIHYTLEALERPEKQAKATAAYLKNKERRAERIAHIQKNGKDIDNAGELLRKDKEDLEKGKEVIDKDKGKGKSIEGESIEQDESIGQDDPIEQNQEVGQPESLELGGSSQFAEQYPSLEVGGYMVPSQFAGQYSHMGPSQNLGQYSHMGPNQNLGQYQSLGVGRFMTSSQNLGQYSHMGPSQNFVAVPTHQHLNMAPNQYTGQHPNVNSSQPTGQYSDVYPNQYSVQYQDTGANPSTGQYLDMGANPYPAPCPDMGVNPYPASYLTGSDGLVGNAGLVIDSSMSESNELVRNDPIVIEDSLFVEDSPMAESSYPTEPGESSETGEATGQIQEGESTSKKGKAIRKNTRLGTSWRSKEGLTKSEYLDMYYGNMYAREYIYLGGERALSEDDAVNESSGKQVSRDKAVAEPKGKKVANGKKVSKDKTVGKSKGKKGSRFDKGKQVSKGKGVAFNSEIEKFLIPAKESNGYQYSAEDFHASPDDGFSYTNWGPSSYTNGGPSSYNNGGPSSEYVSSKFRYEDGYRATGFISPRDNSNDNNEYLPMGENNGGYSPDSFSEDISKDDSQKYPLHKTSTKTGSLDPIHTGFSLYSPMVIHISSDDSSSEGILDDDSHNCPGYNTSSAAQACAAEARATGNNMDVSSKDTDLNITYTHRNLEGNNTDISEDNAGIYNTGTPIEDNDVSLDRAHLDLPDNDDYEMEDSSIDNTASNPQDMVPEWEDIPTYDVPECPMASWDFNSYPHELDKFGYREGLDWRRTVEDAIARMQEEGRNEKPDSHMAVDTSVDSPVVANMNVEAEESVEFNTTAEAELGVAQATPTTVAYHSDQQETGEVEESHSIPEVREIEETNSSYPYSDSYIDSNNQNQDAQAMDAQAMDQQTTVEITGTESQTTIPGDLAASEDLPKESVADMNSGEDNMNSAPAIEENQRISVNSSVYPSLHGRESEALFLHIDEEYVQPDPDSFLDFDPCGVDVDFYGYEYHENVRQQRREAEGVGSANYEAENDTDDVVDLDEIIAAEYRERFNNTPTSVRRDISEEGVVNSPAADNQDISEEDVVNSSAPDNQDISGGDAINSPTTVNQDISEDIDKDVPNSPSVLSQDISGEEDIDIVMPMPRPNSEGEIVFDCIIARSEHPEGNEMSELVASGFRESYL</sequence>
<feature type="transmembrane region" description="Helical" evidence="2">
    <location>
        <begin position="214"/>
        <end position="233"/>
    </location>
</feature>
<dbReference type="InParanoid" id="H6D5C1"/>
<feature type="compositionally biased region" description="Low complexity" evidence="1">
    <location>
        <begin position="1709"/>
        <end position="1722"/>
    </location>
</feature>
<feature type="compositionally biased region" description="Polar residues" evidence="1">
    <location>
        <begin position="1953"/>
        <end position="1962"/>
    </location>
</feature>
<feature type="compositionally biased region" description="Basic and acidic residues" evidence="1">
    <location>
        <begin position="1694"/>
        <end position="1706"/>
    </location>
</feature>
<evidence type="ECO:0000313" key="4">
    <source>
        <dbReference type="Proteomes" id="UP000005206"/>
    </source>
</evidence>
<geneLocation type="mitochondrion" evidence="3"/>
<feature type="compositionally biased region" description="Basic and acidic residues" evidence="1">
    <location>
        <begin position="924"/>
        <end position="938"/>
    </location>
</feature>
<reference evidence="3" key="1">
    <citation type="journal article" date="2012" name="Fungal Genet. Biol.">
        <title>Comparative analysis of Fusarium mitochondrial genomes reveals a highly variable region that encodes an exceptionally large open reading frame.</title>
        <authorList>
            <person name="Al-Reedy R.M."/>
            <person name="Malireddy R."/>
            <person name="Dillman C.B."/>
            <person name="Kennell J.C."/>
        </authorList>
    </citation>
    <scope>NUCLEOTIDE SEQUENCE [LARGE SCALE GENOMIC DNA]</scope>
    <source>
        <strain>ATCC MYA-4622 / CBS 123669 / FGSC 9596 / NRRL 45880 / 77-13-4</strain>
        <strain evidence="3">MpVI</strain>
    </source>
</reference>
<feature type="compositionally biased region" description="Polar residues" evidence="1">
    <location>
        <begin position="1175"/>
        <end position="1197"/>
    </location>
</feature>
<feature type="transmembrane region" description="Helical" evidence="2">
    <location>
        <begin position="60"/>
        <end position="80"/>
    </location>
</feature>
<keyword evidence="2" id="KW-0812">Transmembrane</keyword>
<keyword evidence="2" id="KW-1133">Transmembrane helix</keyword>
<feature type="compositionally biased region" description="Acidic residues" evidence="1">
    <location>
        <begin position="940"/>
        <end position="954"/>
    </location>
</feature>
<feature type="region of interest" description="Disordered" evidence="1">
    <location>
        <begin position="1170"/>
        <end position="1207"/>
    </location>
</feature>
<feature type="transmembrane region" description="Helical" evidence="2">
    <location>
        <begin position="34"/>
        <end position="54"/>
    </location>
</feature>
<accession>H6D5C1</accession>
<dbReference type="EMBL" id="JN041209">
    <property type="protein sequence ID" value="AEJ72889.1"/>
    <property type="molecule type" value="Genomic_DNA"/>
</dbReference>
<dbReference type="Proteomes" id="UP000005206">
    <property type="component" value="Mitochondrion"/>
</dbReference>
<feature type="region of interest" description="Disordered" evidence="1">
    <location>
        <begin position="1889"/>
        <end position="1964"/>
    </location>
</feature>
<feature type="region of interest" description="Disordered" evidence="1">
    <location>
        <begin position="1251"/>
        <end position="1310"/>
    </location>
</feature>
<protein>
    <submittedName>
        <fullName evidence="3">Uncharacterized protein</fullName>
    </submittedName>
</protein>
<keyword evidence="4" id="KW-1185">Reference proteome</keyword>
<evidence type="ECO:0000256" key="2">
    <source>
        <dbReference type="SAM" id="Phobius"/>
    </source>
</evidence>
<organism evidence="3">
    <name type="scientific">Fusarium vanettenii (strain ATCC MYA-4622 / CBS 123669 / FGSC 9596 / NRRL 45880 / 77-13-4)</name>
    <name type="common">Fusarium solani subsp. pisi</name>
    <dbReference type="NCBI Taxonomy" id="660122"/>
    <lineage>
        <taxon>Eukaryota</taxon>
        <taxon>Fungi</taxon>
        <taxon>Dikarya</taxon>
        <taxon>Ascomycota</taxon>
        <taxon>Pezizomycotina</taxon>
        <taxon>Sordariomycetes</taxon>
        <taxon>Hypocreomycetidae</taxon>
        <taxon>Hypocreales</taxon>
        <taxon>Nectriaceae</taxon>
        <taxon>Fusarium</taxon>
        <taxon>Fusarium solani species complex</taxon>
        <taxon>Fusarium vanettenii</taxon>
    </lineage>
</organism>
<evidence type="ECO:0000313" key="3">
    <source>
        <dbReference type="EMBL" id="AEJ72889.1"/>
    </source>
</evidence>
<keyword evidence="3" id="KW-0496">Mitochondrion</keyword>
<feature type="transmembrane region" description="Helical" evidence="2">
    <location>
        <begin position="113"/>
        <end position="132"/>
    </location>
</feature>
<gene>
    <name evidence="3" type="primary">orf2013</name>
</gene>
<feature type="compositionally biased region" description="Polar residues" evidence="1">
    <location>
        <begin position="1917"/>
        <end position="1927"/>
    </location>
</feature>
<feature type="compositionally biased region" description="Basic and acidic residues" evidence="1">
    <location>
        <begin position="1263"/>
        <end position="1274"/>
    </location>
</feature>
<name>H6D5C1_FUSV7</name>
<feature type="region of interest" description="Disordered" evidence="1">
    <location>
        <begin position="1387"/>
        <end position="1426"/>
    </location>
</feature>
<proteinExistence type="predicted"/>
<feature type="region of interest" description="Disordered" evidence="1">
    <location>
        <begin position="924"/>
        <end position="955"/>
    </location>
</feature>